<name>A0A0P1BK94_9BASI</name>
<protein>
    <submittedName>
        <fullName evidence="1">Uncharacterized protein</fullName>
    </submittedName>
</protein>
<sequence length="483" mass="53053">MISSVVRDESNGSSAVFPIFQASQLNYASLITHLSSPPHFPISHAFRNQLVAHYETADRHEQDAVADADPWQTLLDSFPRCTICAAGDVPPEVRSDRAKEEDHSNASSAPGVWGIIFTYFRPTFQSLSTHIWISTEAALYEANHETFEARPSAMRPQLVRDSAPLVKFLLLDLQREAVEKLQVLRGDQGRRVTLGAVEQEWANLLCSWLGQVDVETLALRAANKTQDDDAEAIRSVSETAPKISSTFASRWNIPWANPCASVYLSVEPDAELLAAGQGAKEGEGGKVIQRGRWSVRSLISDKETKLVQKSNKLPFSLDYVESRKHLSIIIRDALEATNASDDSTGVNLESYPTDRRKGNAAGWVYAHDQLSLGSLHVASPYRRLRSTSASLANSESSVGRLLVHAMGLKLHRAIMHALARSGALQRLEEAHVKNGKGAYDFAPTVGDTELTAGAIGFFERCGFKHFRNAVWLGLEMTPEGAPP</sequence>
<dbReference type="EMBL" id="CCYA01000278">
    <property type="protein sequence ID" value="CEH16161.1"/>
    <property type="molecule type" value="Genomic_DNA"/>
</dbReference>
<dbReference type="AlphaFoldDB" id="A0A0P1BK94"/>
<proteinExistence type="predicted"/>
<evidence type="ECO:0000313" key="2">
    <source>
        <dbReference type="Proteomes" id="UP000054845"/>
    </source>
</evidence>
<keyword evidence="2" id="KW-1185">Reference proteome</keyword>
<dbReference type="Proteomes" id="UP000054845">
    <property type="component" value="Unassembled WGS sequence"/>
</dbReference>
<evidence type="ECO:0000313" key="1">
    <source>
        <dbReference type="EMBL" id="CEH16161.1"/>
    </source>
</evidence>
<dbReference type="OrthoDB" id="3342786at2759"/>
<organism evidence="1 2">
    <name type="scientific">Ceraceosorus bombacis</name>
    <dbReference type="NCBI Taxonomy" id="401625"/>
    <lineage>
        <taxon>Eukaryota</taxon>
        <taxon>Fungi</taxon>
        <taxon>Dikarya</taxon>
        <taxon>Basidiomycota</taxon>
        <taxon>Ustilaginomycotina</taxon>
        <taxon>Exobasidiomycetes</taxon>
        <taxon>Ceraceosorales</taxon>
        <taxon>Ceraceosoraceae</taxon>
        <taxon>Ceraceosorus</taxon>
    </lineage>
</organism>
<reference evidence="2" key="1">
    <citation type="submission" date="2014-09" db="EMBL/GenBank/DDBJ databases">
        <authorList>
            <person name="Sharma Rahul"/>
            <person name="Thines Marco"/>
        </authorList>
    </citation>
    <scope>NUCLEOTIDE SEQUENCE [LARGE SCALE GENOMIC DNA]</scope>
</reference>
<accession>A0A0P1BK94</accession>